<dbReference type="InterPro" id="IPR002293">
    <property type="entry name" value="AA/rel_permease1"/>
</dbReference>
<keyword evidence="4 6" id="KW-1133">Transmembrane helix</keyword>
<dbReference type="GO" id="GO:0022857">
    <property type="term" value="F:transmembrane transporter activity"/>
    <property type="evidence" value="ECO:0007669"/>
    <property type="project" value="InterPro"/>
</dbReference>
<sequence length="579" mass="63489">MNCKDEDKLNQLSATAICGNDILSSVLYVSGIATMFSGIFAPLVLLVIGIVLFFYKSVYIEIVEALPINGGAYNCLLNGASKSVAAVAGAMTILSYIATAVISAKVGVEYLHSMVTIPIIPATVLLLGLFAALVISGIKDSAKVALVIFITHIVVLTSLSLSGIFYMLTHDTQLNYNIFQTTQLIAQKGSILPLLFLAFSASLLGISGFESSANFVEEQKRGVFRKTLRNMLLGVAIFNPLMAFVVIQAMPYEAIVSAKDFLLSDLALITGGRLLQAAVVIDAFLVLSGAVLTSFVGVSGLVYRMASDSCLPNFLTKRNAKGTYYRIIIAFFLLCSSILVLTGGDLLSLAGVYTISFLGVMSLFAFGNLILRQTRTDLKRTYSAPLPFVLLAFLFTAVGMAGNILIDAKNFQFFEYYFLPTLVIILIVIYQDYLFRALLHLTSGVPMINNYLNKKFSDMVAGKFVVFIKHSTQIHSVLTYINKNETGREIYIAHCYQKDDPASVADLEEIRATIPYLQKAGVYSHLNITLYPVNMRFGPKAIQRVSKELSIRENRIMVGSIHDCHPFDYDDMGGVRIIF</sequence>
<evidence type="ECO:0000256" key="4">
    <source>
        <dbReference type="ARBA" id="ARBA00022989"/>
    </source>
</evidence>
<dbReference type="Proteomes" id="UP000714817">
    <property type="component" value="Unassembled WGS sequence"/>
</dbReference>
<evidence type="ECO:0000256" key="6">
    <source>
        <dbReference type="SAM" id="Phobius"/>
    </source>
</evidence>
<feature type="transmembrane region" description="Helical" evidence="6">
    <location>
        <begin position="110"/>
        <end position="134"/>
    </location>
</feature>
<dbReference type="Pfam" id="PF13520">
    <property type="entry name" value="AA_permease_2"/>
    <property type="match status" value="1"/>
</dbReference>
<proteinExistence type="predicted"/>
<evidence type="ECO:0000256" key="5">
    <source>
        <dbReference type="ARBA" id="ARBA00023136"/>
    </source>
</evidence>
<dbReference type="GO" id="GO:0005886">
    <property type="term" value="C:plasma membrane"/>
    <property type="evidence" value="ECO:0007669"/>
    <property type="project" value="UniProtKB-SubCell"/>
</dbReference>
<protein>
    <submittedName>
        <fullName evidence="7">APC family permease</fullName>
    </submittedName>
</protein>
<dbReference type="PANTHER" id="PTHR42770">
    <property type="entry name" value="AMINO ACID TRANSPORTER-RELATED"/>
    <property type="match status" value="1"/>
</dbReference>
<accession>A0A955DZM2</accession>
<feature type="transmembrane region" description="Helical" evidence="6">
    <location>
        <begin position="32"/>
        <end position="55"/>
    </location>
</feature>
<feature type="transmembrane region" description="Helical" evidence="6">
    <location>
        <begin position="274"/>
        <end position="303"/>
    </location>
</feature>
<keyword evidence="5 6" id="KW-0472">Membrane</keyword>
<evidence type="ECO:0000256" key="3">
    <source>
        <dbReference type="ARBA" id="ARBA00022692"/>
    </source>
</evidence>
<evidence type="ECO:0000256" key="1">
    <source>
        <dbReference type="ARBA" id="ARBA00004651"/>
    </source>
</evidence>
<gene>
    <name evidence="7" type="ORF">KDA10_01910</name>
</gene>
<keyword evidence="2" id="KW-1003">Cell membrane</keyword>
<feature type="transmembrane region" description="Helical" evidence="6">
    <location>
        <begin position="189"/>
        <end position="209"/>
    </location>
</feature>
<feature type="transmembrane region" description="Helical" evidence="6">
    <location>
        <begin position="146"/>
        <end position="169"/>
    </location>
</feature>
<organism evidence="7 8">
    <name type="scientific">candidate division WWE3 bacterium</name>
    <dbReference type="NCBI Taxonomy" id="2053526"/>
    <lineage>
        <taxon>Bacteria</taxon>
        <taxon>Katanobacteria</taxon>
    </lineage>
</organism>
<evidence type="ECO:0000313" key="7">
    <source>
        <dbReference type="EMBL" id="MCA9302106.1"/>
    </source>
</evidence>
<comment type="subcellular location">
    <subcellularLocation>
        <location evidence="1">Cell membrane</location>
        <topology evidence="1">Multi-pass membrane protein</topology>
    </subcellularLocation>
</comment>
<dbReference type="InterPro" id="IPR050367">
    <property type="entry name" value="APC_superfamily"/>
</dbReference>
<feature type="transmembrane region" description="Helical" evidence="6">
    <location>
        <begin position="350"/>
        <end position="371"/>
    </location>
</feature>
<evidence type="ECO:0000313" key="8">
    <source>
        <dbReference type="Proteomes" id="UP000714817"/>
    </source>
</evidence>
<evidence type="ECO:0000256" key="2">
    <source>
        <dbReference type="ARBA" id="ARBA00022475"/>
    </source>
</evidence>
<keyword evidence="3 6" id="KW-0812">Transmembrane</keyword>
<feature type="transmembrane region" description="Helical" evidence="6">
    <location>
        <begin position="230"/>
        <end position="254"/>
    </location>
</feature>
<dbReference type="PANTHER" id="PTHR42770:SF7">
    <property type="entry name" value="MEMBRANE PROTEIN"/>
    <property type="match status" value="1"/>
</dbReference>
<dbReference type="Gene3D" id="1.20.1740.10">
    <property type="entry name" value="Amino acid/polyamine transporter I"/>
    <property type="match status" value="1"/>
</dbReference>
<reference evidence="7" key="1">
    <citation type="submission" date="2020-04" db="EMBL/GenBank/DDBJ databases">
        <authorList>
            <person name="Zhang T."/>
        </authorList>
    </citation>
    <scope>NUCLEOTIDE SEQUENCE</scope>
    <source>
        <strain evidence="7">HKST-UBA80</strain>
    </source>
</reference>
<comment type="caution">
    <text evidence="7">The sequence shown here is derived from an EMBL/GenBank/DDBJ whole genome shotgun (WGS) entry which is preliminary data.</text>
</comment>
<reference evidence="7" key="2">
    <citation type="journal article" date="2021" name="Microbiome">
        <title>Successional dynamics and alternative stable states in a saline activated sludge microbial community over 9 years.</title>
        <authorList>
            <person name="Wang Y."/>
            <person name="Ye J."/>
            <person name="Ju F."/>
            <person name="Liu L."/>
            <person name="Boyd J.A."/>
            <person name="Deng Y."/>
            <person name="Parks D.H."/>
            <person name="Jiang X."/>
            <person name="Yin X."/>
            <person name="Woodcroft B.J."/>
            <person name="Tyson G.W."/>
            <person name="Hugenholtz P."/>
            <person name="Polz M.F."/>
            <person name="Zhang T."/>
        </authorList>
    </citation>
    <scope>NUCLEOTIDE SEQUENCE</scope>
    <source>
        <strain evidence="7">HKST-UBA80</strain>
    </source>
</reference>
<name>A0A955DZM2_UNCKA</name>
<feature type="transmembrane region" description="Helical" evidence="6">
    <location>
        <begin position="383"/>
        <end position="405"/>
    </location>
</feature>
<feature type="transmembrane region" description="Helical" evidence="6">
    <location>
        <begin position="417"/>
        <end position="435"/>
    </location>
</feature>
<feature type="transmembrane region" description="Helical" evidence="6">
    <location>
        <begin position="84"/>
        <end position="104"/>
    </location>
</feature>
<dbReference type="AlphaFoldDB" id="A0A955DZM2"/>
<feature type="transmembrane region" description="Helical" evidence="6">
    <location>
        <begin position="324"/>
        <end position="344"/>
    </location>
</feature>
<dbReference type="EMBL" id="JAGQNY010000006">
    <property type="protein sequence ID" value="MCA9302106.1"/>
    <property type="molecule type" value="Genomic_DNA"/>
</dbReference>